<accession>A0A410T596</accession>
<dbReference type="EMBL" id="MK240351">
    <property type="protein sequence ID" value="QAU03927.1"/>
    <property type="molecule type" value="Genomic_DNA"/>
</dbReference>
<protein>
    <submittedName>
        <fullName evidence="1">Uncharacterized protein</fullName>
    </submittedName>
</protein>
<evidence type="ECO:0000313" key="2">
    <source>
        <dbReference type="Proteomes" id="UP000289169"/>
    </source>
</evidence>
<sequence length="104" mass="11443">MVNLFPAEVKVFYHGSSSACGIENMLLPPIVSDTLSEKGRNKNLDRVFFTADLGLAKVYAGRACNQFGGEPKIYRVVCPVDMVCMNDTKGASVYHASWAFCYPI</sequence>
<organism evidence="1 2">
    <name type="scientific">Acinetobacter phage Henu6</name>
    <dbReference type="NCBI Taxonomy" id="2500136"/>
    <lineage>
        <taxon>Viruses</taxon>
        <taxon>Duplodnaviria</taxon>
        <taxon>Heunggongvirae</taxon>
        <taxon>Uroviricota</taxon>
        <taxon>Caudoviricetes</taxon>
        <taxon>Pantevenvirales</taxon>
        <taxon>Straboviridae</taxon>
        <taxon>Twarogvirinae</taxon>
        <taxon>Zedzedvirus</taxon>
        <taxon>Zedzedvirus zz1</taxon>
    </lineage>
</organism>
<evidence type="ECO:0000313" key="1">
    <source>
        <dbReference type="EMBL" id="QAU03927.1"/>
    </source>
</evidence>
<name>A0A410T596_9CAUD</name>
<gene>
    <name evidence="1" type="ORF">Henu6_gp122</name>
</gene>
<proteinExistence type="predicted"/>
<reference evidence="1 2" key="1">
    <citation type="submission" date="2018-11" db="EMBL/GenBank/DDBJ databases">
        <authorList>
            <person name="Teng T."/>
        </authorList>
    </citation>
    <scope>NUCLEOTIDE SEQUENCE [LARGE SCALE GENOMIC DNA]</scope>
</reference>
<dbReference type="Proteomes" id="UP000289169">
    <property type="component" value="Segment"/>
</dbReference>